<sequence>MCASADMNGLVGCWLFVVHDIRSTWDIISSVLFLGIFLGVVFLAMKFSHLLNTSTTSAQTSLQSQGITYQQGKMSIKTDRAAPTRDEYILNTQAAFERGGKMMKAHKDAFSFKKGGGGGGSGSGDDHASASGADSNDRKGFRRTKKLA</sequence>
<gene>
    <name evidence="3" type="ORF">V865_000332</name>
</gene>
<evidence type="ECO:0000256" key="2">
    <source>
        <dbReference type="SAM" id="Phobius"/>
    </source>
</evidence>
<keyword evidence="4" id="KW-1185">Reference proteome</keyword>
<evidence type="ECO:0000313" key="4">
    <source>
        <dbReference type="Proteomes" id="UP001358614"/>
    </source>
</evidence>
<evidence type="ECO:0000256" key="1">
    <source>
        <dbReference type="SAM" id="MobiDB-lite"/>
    </source>
</evidence>
<feature type="transmembrane region" description="Helical" evidence="2">
    <location>
        <begin position="27"/>
        <end position="45"/>
    </location>
</feature>
<dbReference type="Proteomes" id="UP001358614">
    <property type="component" value="Chromosome 1"/>
</dbReference>
<keyword evidence="2" id="KW-0472">Membrane</keyword>
<accession>A0AAX4K8U3</accession>
<dbReference type="GeneID" id="91099136"/>
<feature type="compositionally biased region" description="Gly residues" evidence="1">
    <location>
        <begin position="114"/>
        <end position="123"/>
    </location>
</feature>
<protein>
    <submittedName>
        <fullName evidence="3">Uncharacterized protein</fullName>
    </submittedName>
</protein>
<dbReference type="RefSeq" id="XP_066080260.1">
    <property type="nucleotide sequence ID" value="XM_066224163.1"/>
</dbReference>
<reference evidence="3 4" key="1">
    <citation type="submission" date="2024-01" db="EMBL/GenBank/DDBJ databases">
        <title>Comparative genomics of Cryptococcus and Kwoniella reveals pathogenesis evolution and contrasting modes of karyotype evolution via chromosome fusion or intercentromeric recombination.</title>
        <authorList>
            <person name="Coelho M.A."/>
            <person name="David-Palma M."/>
            <person name="Shea T."/>
            <person name="Bowers K."/>
            <person name="McGinley-Smith S."/>
            <person name="Mohammad A.W."/>
            <person name="Gnirke A."/>
            <person name="Yurkov A.M."/>
            <person name="Nowrousian M."/>
            <person name="Sun S."/>
            <person name="Cuomo C.A."/>
            <person name="Heitman J."/>
        </authorList>
    </citation>
    <scope>NUCLEOTIDE SEQUENCE [LARGE SCALE GENOMIC DNA]</scope>
    <source>
        <strain evidence="3 4">PYCC6329</strain>
    </source>
</reference>
<feature type="region of interest" description="Disordered" evidence="1">
    <location>
        <begin position="114"/>
        <end position="148"/>
    </location>
</feature>
<name>A0AAX4K8U3_9TREE</name>
<dbReference type="EMBL" id="CP144089">
    <property type="protein sequence ID" value="WWD02293.1"/>
    <property type="molecule type" value="Genomic_DNA"/>
</dbReference>
<keyword evidence="2" id="KW-0812">Transmembrane</keyword>
<organism evidence="3 4">
    <name type="scientific">Kwoniella europaea PYCC6329</name>
    <dbReference type="NCBI Taxonomy" id="1423913"/>
    <lineage>
        <taxon>Eukaryota</taxon>
        <taxon>Fungi</taxon>
        <taxon>Dikarya</taxon>
        <taxon>Basidiomycota</taxon>
        <taxon>Agaricomycotina</taxon>
        <taxon>Tremellomycetes</taxon>
        <taxon>Tremellales</taxon>
        <taxon>Cryptococcaceae</taxon>
        <taxon>Kwoniella</taxon>
    </lineage>
</organism>
<proteinExistence type="predicted"/>
<evidence type="ECO:0000313" key="3">
    <source>
        <dbReference type="EMBL" id="WWD02293.1"/>
    </source>
</evidence>
<keyword evidence="2" id="KW-1133">Transmembrane helix</keyword>
<dbReference type="AlphaFoldDB" id="A0AAX4K8U3"/>
<dbReference type="KEGG" id="ker:91099136"/>